<dbReference type="PANTHER" id="PTHR11545">
    <property type="entry name" value="RIBOSOMAL PROTEIN L13"/>
    <property type="match status" value="1"/>
</dbReference>
<evidence type="ECO:0000313" key="6">
    <source>
        <dbReference type="Proteomes" id="UP001374893"/>
    </source>
</evidence>
<dbReference type="GO" id="GO:0005840">
    <property type="term" value="C:ribosome"/>
    <property type="evidence" value="ECO:0007669"/>
    <property type="project" value="UniProtKB-KW"/>
</dbReference>
<keyword evidence="6" id="KW-1185">Reference proteome</keyword>
<organism evidence="5 6">
    <name type="scientific">Haloferula helveola</name>
    <dbReference type="NCBI Taxonomy" id="490095"/>
    <lineage>
        <taxon>Bacteria</taxon>
        <taxon>Pseudomonadati</taxon>
        <taxon>Verrucomicrobiota</taxon>
        <taxon>Verrucomicrobiia</taxon>
        <taxon>Verrucomicrobiales</taxon>
        <taxon>Verrucomicrobiaceae</taxon>
        <taxon>Haloferula</taxon>
    </lineage>
</organism>
<dbReference type="InterPro" id="IPR036899">
    <property type="entry name" value="Ribosomal_uL13_sf"/>
</dbReference>
<evidence type="ECO:0000256" key="4">
    <source>
        <dbReference type="HAMAP-Rule" id="MF_01366"/>
    </source>
</evidence>
<comment type="subunit">
    <text evidence="4">Part of the 50S ribosomal subunit.</text>
</comment>
<dbReference type="PANTHER" id="PTHR11545:SF2">
    <property type="entry name" value="LARGE RIBOSOMAL SUBUNIT PROTEIN UL13M"/>
    <property type="match status" value="1"/>
</dbReference>
<dbReference type="InterPro" id="IPR005823">
    <property type="entry name" value="Ribosomal_uL13_bac-type"/>
</dbReference>
<evidence type="ECO:0000313" key="5">
    <source>
        <dbReference type="EMBL" id="BCX50338.1"/>
    </source>
</evidence>
<dbReference type="Proteomes" id="UP001374893">
    <property type="component" value="Chromosome"/>
</dbReference>
<dbReference type="SUPFAM" id="SSF52161">
    <property type="entry name" value="Ribosomal protein L13"/>
    <property type="match status" value="1"/>
</dbReference>
<sequence>MKTFSAKPADVERKWYVIDAADKILGQVAVEAARLLRGKHKPIFTPHIDTGDFVIVINADKVRLSGNKEREKIYTSFSGYVGGQKVETPRMVRKRRPVLLVERAVHGMVPKTRLGRAQMGKLKVYAGAEHPHEAQSPEAYEIA</sequence>
<comment type="similarity">
    <text evidence="1 4">Belongs to the universal ribosomal protein uL13 family.</text>
</comment>
<dbReference type="RefSeq" id="WP_338687343.1">
    <property type="nucleotide sequence ID" value="NZ_AP024702.1"/>
</dbReference>
<dbReference type="CDD" id="cd00392">
    <property type="entry name" value="Ribosomal_L13"/>
    <property type="match status" value="1"/>
</dbReference>
<gene>
    <name evidence="4 5" type="primary">rplM</name>
    <name evidence="5" type="ORF">HAHE_42460</name>
</gene>
<protein>
    <recommendedName>
        <fullName evidence="4">Large ribosomal subunit protein uL13</fullName>
    </recommendedName>
</protein>
<evidence type="ECO:0000256" key="1">
    <source>
        <dbReference type="ARBA" id="ARBA00006227"/>
    </source>
</evidence>
<dbReference type="PIRSF" id="PIRSF002181">
    <property type="entry name" value="Ribosomal_L13"/>
    <property type="match status" value="1"/>
</dbReference>
<reference evidence="5 6" key="1">
    <citation type="submission" date="2021-06" db="EMBL/GenBank/DDBJ databases">
        <title>Complete genome of Haloferula helveola possessing various polysaccharide degrading enzymes.</title>
        <authorList>
            <person name="Takami H."/>
            <person name="Huang C."/>
            <person name="Hamasaki K."/>
        </authorList>
    </citation>
    <scope>NUCLEOTIDE SEQUENCE [LARGE SCALE GENOMIC DNA]</scope>
    <source>
        <strain evidence="5 6">CN-1</strain>
    </source>
</reference>
<dbReference type="Pfam" id="PF00572">
    <property type="entry name" value="Ribosomal_L13"/>
    <property type="match status" value="1"/>
</dbReference>
<dbReference type="NCBIfam" id="TIGR01066">
    <property type="entry name" value="rplM_bact"/>
    <property type="match status" value="1"/>
</dbReference>
<comment type="function">
    <text evidence="4">This protein is one of the early assembly proteins of the 50S ribosomal subunit, although it is not seen to bind rRNA by itself. It is important during the early stages of 50S assembly.</text>
</comment>
<accession>A0ABM7RF12</accession>
<keyword evidence="2 4" id="KW-0689">Ribosomal protein</keyword>
<keyword evidence="3 4" id="KW-0687">Ribonucleoprotein</keyword>
<dbReference type="HAMAP" id="MF_01366">
    <property type="entry name" value="Ribosomal_uL13"/>
    <property type="match status" value="1"/>
</dbReference>
<evidence type="ECO:0000256" key="2">
    <source>
        <dbReference type="ARBA" id="ARBA00022980"/>
    </source>
</evidence>
<dbReference type="Gene3D" id="3.90.1180.10">
    <property type="entry name" value="Ribosomal protein L13"/>
    <property type="match status" value="1"/>
</dbReference>
<proteinExistence type="inferred from homology"/>
<dbReference type="InterPro" id="IPR005822">
    <property type="entry name" value="Ribosomal_uL13"/>
</dbReference>
<evidence type="ECO:0000256" key="3">
    <source>
        <dbReference type="ARBA" id="ARBA00023274"/>
    </source>
</evidence>
<name>A0ABM7RF12_9BACT</name>
<dbReference type="EMBL" id="AP024702">
    <property type="protein sequence ID" value="BCX50338.1"/>
    <property type="molecule type" value="Genomic_DNA"/>
</dbReference>